<accession>A0ABW4N756</accession>
<dbReference type="RefSeq" id="WP_377283380.1">
    <property type="nucleotide sequence ID" value="NZ_JBHRSI010000009.1"/>
</dbReference>
<dbReference type="Pfam" id="PF22262">
    <property type="entry name" value="DUF6950"/>
    <property type="match status" value="1"/>
</dbReference>
<evidence type="ECO:0000313" key="2">
    <source>
        <dbReference type="EMBL" id="MFD1785801.1"/>
    </source>
</evidence>
<proteinExistence type="predicted"/>
<dbReference type="InterPro" id="IPR053802">
    <property type="entry name" value="DUF6950"/>
</dbReference>
<organism evidence="2 3">
    <name type="scientific">Phenylobacterium terrae</name>
    <dbReference type="NCBI Taxonomy" id="2665495"/>
    <lineage>
        <taxon>Bacteria</taxon>
        <taxon>Pseudomonadati</taxon>
        <taxon>Pseudomonadota</taxon>
        <taxon>Alphaproteobacteria</taxon>
        <taxon>Caulobacterales</taxon>
        <taxon>Caulobacteraceae</taxon>
        <taxon>Phenylobacterium</taxon>
    </lineage>
</organism>
<comment type="caution">
    <text evidence="2">The sequence shown here is derived from an EMBL/GenBank/DDBJ whole genome shotgun (WGS) entry which is preliminary data.</text>
</comment>
<reference evidence="3" key="1">
    <citation type="journal article" date="2019" name="Int. J. Syst. Evol. Microbiol.">
        <title>The Global Catalogue of Microorganisms (GCM) 10K type strain sequencing project: providing services to taxonomists for standard genome sequencing and annotation.</title>
        <authorList>
            <consortium name="The Broad Institute Genomics Platform"/>
            <consortium name="The Broad Institute Genome Sequencing Center for Infectious Disease"/>
            <person name="Wu L."/>
            <person name="Ma J."/>
        </authorList>
    </citation>
    <scope>NUCLEOTIDE SEQUENCE [LARGE SCALE GENOMIC DNA]</scope>
    <source>
        <strain evidence="3">DFY28</strain>
    </source>
</reference>
<gene>
    <name evidence="2" type="ORF">ACFSC0_20580</name>
</gene>
<evidence type="ECO:0000313" key="3">
    <source>
        <dbReference type="Proteomes" id="UP001597237"/>
    </source>
</evidence>
<dbReference type="Proteomes" id="UP001597237">
    <property type="component" value="Unassembled WGS sequence"/>
</dbReference>
<sequence length="154" mass="16308">MEPIKRRNAAQAVFDKYFNTPFELGTHDCVHLAAYDLVQLGHDDPLISIGPYETVRGARKALKKAGWSSLEDYLDARGFQRIPPAAALPGDIVGFKETRSVAGLALGVALSGGKVMAYVNGGCCYGPPDDGMTAWRIPPAEAHPPVSPGSEGAA</sequence>
<evidence type="ECO:0000259" key="1">
    <source>
        <dbReference type="Pfam" id="PF22262"/>
    </source>
</evidence>
<dbReference type="EMBL" id="JBHUEY010000012">
    <property type="protein sequence ID" value="MFD1785801.1"/>
    <property type="molecule type" value="Genomic_DNA"/>
</dbReference>
<keyword evidence="3" id="KW-1185">Reference proteome</keyword>
<name>A0ABW4N756_9CAUL</name>
<protein>
    <submittedName>
        <fullName evidence="2">DUF6950 family protein</fullName>
    </submittedName>
</protein>
<feature type="domain" description="DUF6950" evidence="1">
    <location>
        <begin position="7"/>
        <end position="137"/>
    </location>
</feature>